<dbReference type="SUPFAM" id="SSF54001">
    <property type="entry name" value="Cysteine proteinases"/>
    <property type="match status" value="1"/>
</dbReference>
<dbReference type="InterPro" id="IPR038765">
    <property type="entry name" value="Papain-like_cys_pep_sf"/>
</dbReference>
<dbReference type="AlphaFoldDB" id="A0A0M0JB38"/>
<proteinExistence type="predicted"/>
<dbReference type="Proteomes" id="UP000037460">
    <property type="component" value="Unassembled WGS sequence"/>
</dbReference>
<comment type="caution">
    <text evidence="3">The sequence shown here is derived from an EMBL/GenBank/DDBJ whole genome shotgun (WGS) entry which is preliminary data.</text>
</comment>
<evidence type="ECO:0000313" key="3">
    <source>
        <dbReference type="EMBL" id="KOO23700.1"/>
    </source>
</evidence>
<dbReference type="OrthoDB" id="24834at2759"/>
<evidence type="ECO:0000256" key="1">
    <source>
        <dbReference type="SAM" id="MobiDB-lite"/>
    </source>
</evidence>
<evidence type="ECO:0000256" key="2">
    <source>
        <dbReference type="SAM" id="Phobius"/>
    </source>
</evidence>
<feature type="transmembrane region" description="Helical" evidence="2">
    <location>
        <begin position="38"/>
        <end position="57"/>
    </location>
</feature>
<keyword evidence="4" id="KW-1185">Reference proteome</keyword>
<dbReference type="Gene3D" id="3.90.70.10">
    <property type="entry name" value="Cysteine proteinases"/>
    <property type="match status" value="1"/>
</dbReference>
<protein>
    <submittedName>
        <fullName evidence="3">Uncharacterized protein</fullName>
    </submittedName>
</protein>
<dbReference type="PANTHER" id="PTHR35899">
    <property type="entry name" value="PAPAIN FAMILY CYSTEINE PROTEASE DOMAIN CONTAINING PROTEIN"/>
    <property type="match status" value="1"/>
</dbReference>
<dbReference type="PROSITE" id="PS00639">
    <property type="entry name" value="THIOL_PROTEASE_HIS"/>
    <property type="match status" value="1"/>
</dbReference>
<keyword evidence="2" id="KW-0812">Transmembrane</keyword>
<organism evidence="3 4">
    <name type="scientific">Chrysochromulina tobinii</name>
    <dbReference type="NCBI Taxonomy" id="1460289"/>
    <lineage>
        <taxon>Eukaryota</taxon>
        <taxon>Haptista</taxon>
        <taxon>Haptophyta</taxon>
        <taxon>Prymnesiophyceae</taxon>
        <taxon>Prymnesiales</taxon>
        <taxon>Chrysochromulinaceae</taxon>
        <taxon>Chrysochromulina</taxon>
    </lineage>
</organism>
<name>A0A0M0JB38_9EUKA</name>
<evidence type="ECO:0000313" key="4">
    <source>
        <dbReference type="Proteomes" id="UP000037460"/>
    </source>
</evidence>
<reference evidence="4" key="1">
    <citation type="journal article" date="2015" name="PLoS Genet.">
        <title>Genome Sequence and Transcriptome Analyses of Chrysochromulina tobin: Metabolic Tools for Enhanced Algal Fitness in the Prominent Order Prymnesiales (Haptophyceae).</title>
        <authorList>
            <person name="Hovde B.T."/>
            <person name="Deodato C.R."/>
            <person name="Hunsperger H.M."/>
            <person name="Ryken S.A."/>
            <person name="Yost W."/>
            <person name="Jha R.K."/>
            <person name="Patterson J."/>
            <person name="Monnat R.J. Jr."/>
            <person name="Barlow S.B."/>
            <person name="Starkenburg S.R."/>
            <person name="Cattolico R.A."/>
        </authorList>
    </citation>
    <scope>NUCLEOTIDE SEQUENCE</scope>
    <source>
        <strain evidence="4">CCMP291</strain>
    </source>
</reference>
<gene>
    <name evidence="3" type="ORF">Ctob_003498</name>
</gene>
<feature type="region of interest" description="Disordered" evidence="1">
    <location>
        <begin position="1"/>
        <end position="20"/>
    </location>
</feature>
<dbReference type="InterPro" id="IPR025660">
    <property type="entry name" value="Pept_his_AS"/>
</dbReference>
<keyword evidence="2" id="KW-1133">Transmembrane helix</keyword>
<keyword evidence="2" id="KW-0472">Membrane</keyword>
<dbReference type="EMBL" id="JWZX01003165">
    <property type="protein sequence ID" value="KOO23700.1"/>
    <property type="molecule type" value="Genomic_DNA"/>
</dbReference>
<accession>A0A0M0JB38</accession>
<dbReference type="PANTHER" id="PTHR35899:SF1">
    <property type="entry name" value="PEPTIDASE C1A PAPAIN C-TERMINAL DOMAIN-CONTAINING PROTEIN"/>
    <property type="match status" value="1"/>
</dbReference>
<sequence length="603" mass="66516">MQYASMENGKTSLLGDDERAKPTNLVTPLGGMVRNGTLVIGGMVIGGGLLSTLAYFMQPSAVSMASAPSCPSVHTSTPPRFLVSGVTPSSHQLLRGDCYLFSGSGILEDSYRRYGVERGWFDPAKYMRLSRQALGIAYMETCKKYPMSYCPAVEVTVEGGATMISWGNTTEGRDGGDEKIFAPLSQISDLGKIGPLPVTVCPYTPVAGLDDDWKCDGLAEARSKNPLEFKVNSWKTHFARDDIKRTLVERGYPLSLGLGEVSSHFHVPCDARRGCDKEKEVCEACPHERVYEGITCCITIERPMVSMKGASPGSAAQPRQLRQRHRPAVLLSVPSEWFHQPNEPLVQIGGHAINIVGYNDHFRTVRGFDGGWIVRNTWEDGMGRSHGMRARGSHSAAYFLQDVGELDESYVCPNPHSPRSWMTCGSVAECTSPMTLMSAESTRKVFHLKCVDDGSSLPTGACEPGEGYYFQNITDFGSAGLYVACFLRVQGTEATSKCYPPMPFDDLPMIFGPTDEEIKRVGINDPEVCGFNFIPYETYETLQSRFGDVIATSYGIEFDIEWTERSYASRREHGYDYTLIEESTKPLKTVPEYAPSRYDPNGL</sequence>